<sequence>MLSHKYGYFRKEADYDEYCLLGAQTVYLRLRNPKQFDGSGKLQPVKSVLNYIKNVSYPIAVNFQMQSFSESFSIEDDYQAAISTQYTLTKKACHANDNAMRSEFEYCLACITNTIKALIKELPYRNDKVMSHNLYISSLLTILNYLVLDKPKLERLDYRNEKGMNNDWVINELYRDCRYQPPILFHLPEHMANYVATIVNRSFALLSADLIGIIGSYQPSDEIVKAVLSSPLEDYVEPNND</sequence>
<name>A0A8S5M749_9CAUD</name>
<proteinExistence type="predicted"/>
<protein>
    <submittedName>
        <fullName evidence="1">Uncharacterized protein</fullName>
    </submittedName>
</protein>
<evidence type="ECO:0000313" key="1">
    <source>
        <dbReference type="EMBL" id="DAD78153.1"/>
    </source>
</evidence>
<reference evidence="1" key="1">
    <citation type="journal article" date="2021" name="Proc. Natl. Acad. Sci. U.S.A.">
        <title>A Catalog of Tens of Thousands of Viruses from Human Metagenomes Reveals Hidden Associations with Chronic Diseases.</title>
        <authorList>
            <person name="Tisza M.J."/>
            <person name="Buck C.B."/>
        </authorList>
    </citation>
    <scope>NUCLEOTIDE SEQUENCE</scope>
    <source>
        <strain evidence="1">Ctrgt10</strain>
    </source>
</reference>
<accession>A0A8S5M749</accession>
<organism evidence="1">
    <name type="scientific">Siphoviridae sp. ctrgt10</name>
    <dbReference type="NCBI Taxonomy" id="2826479"/>
    <lineage>
        <taxon>Viruses</taxon>
        <taxon>Duplodnaviria</taxon>
        <taxon>Heunggongvirae</taxon>
        <taxon>Uroviricota</taxon>
        <taxon>Caudoviricetes</taxon>
    </lineage>
</organism>
<dbReference type="EMBL" id="BK014839">
    <property type="protein sequence ID" value="DAD78153.1"/>
    <property type="molecule type" value="Genomic_DNA"/>
</dbReference>